<reference evidence="1 2" key="1">
    <citation type="journal article" date="2021" name="bioRxiv">
        <title>Chromosome-scale and haplotype-resolved genome assembly of a tetraploid potato cultivar.</title>
        <authorList>
            <person name="Sun H."/>
            <person name="Jiao W.-B."/>
            <person name="Krause K."/>
            <person name="Campoy J.A."/>
            <person name="Goel M."/>
            <person name="Folz-Donahue K."/>
            <person name="Kukat C."/>
            <person name="Huettel B."/>
            <person name="Schneeberger K."/>
        </authorList>
    </citation>
    <scope>NUCLEOTIDE SEQUENCE [LARGE SCALE GENOMIC DNA]</scope>
    <source>
        <strain evidence="1">SolTubOtavaFocal</strain>
        <tissue evidence="1">Leaves</tissue>
    </source>
</reference>
<evidence type="ECO:0000313" key="2">
    <source>
        <dbReference type="Proteomes" id="UP000826656"/>
    </source>
</evidence>
<dbReference type="Proteomes" id="UP000826656">
    <property type="component" value="Unassembled WGS sequence"/>
</dbReference>
<protein>
    <submittedName>
        <fullName evidence="1">Uncharacterized protein</fullName>
    </submittedName>
</protein>
<evidence type="ECO:0000313" key="1">
    <source>
        <dbReference type="EMBL" id="KAH0777557.1"/>
    </source>
</evidence>
<keyword evidence="2" id="KW-1185">Reference proteome</keyword>
<comment type="caution">
    <text evidence="1">The sequence shown here is derived from an EMBL/GenBank/DDBJ whole genome shotgun (WGS) entry which is preliminary data.</text>
</comment>
<proteinExistence type="predicted"/>
<name>A0ABQ7WCK8_SOLTU</name>
<accession>A0ABQ7WCK8</accession>
<dbReference type="EMBL" id="JAIVGD010000003">
    <property type="protein sequence ID" value="KAH0777557.1"/>
    <property type="molecule type" value="Genomic_DNA"/>
</dbReference>
<sequence length="190" mass="22050">MVWVMTKGHRDRQNRPHHWRVIIKRVYYEDGVSKRIIAYDKPFTEAEAHFADAKFYFKKYAIKVDEITSGDSELLNKKAKAKEDEGHSLKLRGNALEGLTLPIKQIDMIKSSKKILGKSMAPKSLFYRKFMAFKSSQYEALPMKRIEEDFDPNAYRLLAKAGFNPNVPSKLGKLPLELVMTQQREGFSYK</sequence>
<organism evidence="1 2">
    <name type="scientific">Solanum tuberosum</name>
    <name type="common">Potato</name>
    <dbReference type="NCBI Taxonomy" id="4113"/>
    <lineage>
        <taxon>Eukaryota</taxon>
        <taxon>Viridiplantae</taxon>
        <taxon>Streptophyta</taxon>
        <taxon>Embryophyta</taxon>
        <taxon>Tracheophyta</taxon>
        <taxon>Spermatophyta</taxon>
        <taxon>Magnoliopsida</taxon>
        <taxon>eudicotyledons</taxon>
        <taxon>Gunneridae</taxon>
        <taxon>Pentapetalae</taxon>
        <taxon>asterids</taxon>
        <taxon>lamiids</taxon>
        <taxon>Solanales</taxon>
        <taxon>Solanaceae</taxon>
        <taxon>Solanoideae</taxon>
        <taxon>Solaneae</taxon>
        <taxon>Solanum</taxon>
    </lineage>
</organism>
<gene>
    <name evidence="1" type="ORF">KY290_008968</name>
</gene>